<dbReference type="Gene3D" id="6.10.340.10">
    <property type="match status" value="1"/>
</dbReference>
<evidence type="ECO:0000256" key="1">
    <source>
        <dbReference type="ARBA" id="ARBA00000085"/>
    </source>
</evidence>
<evidence type="ECO:0000256" key="17">
    <source>
        <dbReference type="PROSITE-ProRule" id="PRU00169"/>
    </source>
</evidence>
<dbReference type="InterPro" id="IPR001789">
    <property type="entry name" value="Sig_transdc_resp-reg_receiver"/>
</dbReference>
<evidence type="ECO:0000256" key="8">
    <source>
        <dbReference type="ARBA" id="ARBA00022692"/>
    </source>
</evidence>
<dbReference type="Pfam" id="PF21689">
    <property type="entry name" value="TorS_sensor_domain"/>
    <property type="match status" value="1"/>
</dbReference>
<dbReference type="SMART" id="SM00304">
    <property type="entry name" value="HAMP"/>
    <property type="match status" value="1"/>
</dbReference>
<evidence type="ECO:0000256" key="5">
    <source>
        <dbReference type="ARBA" id="ARBA00022519"/>
    </source>
</evidence>
<dbReference type="AlphaFoldDB" id="A0A4U1BRD8"/>
<keyword evidence="7" id="KW-0808">Transferase</keyword>
<dbReference type="InterPro" id="IPR014302">
    <property type="entry name" value="Sig_transdc_His_kinase_TorS"/>
</dbReference>
<dbReference type="CDD" id="cd06225">
    <property type="entry name" value="HAMP"/>
    <property type="match status" value="1"/>
</dbReference>
<dbReference type="Proteomes" id="UP000305675">
    <property type="component" value="Unassembled WGS sequence"/>
</dbReference>
<dbReference type="InterPro" id="IPR036890">
    <property type="entry name" value="HATPase_C_sf"/>
</dbReference>
<keyword evidence="9" id="KW-0547">Nucleotide-binding</keyword>
<dbReference type="PIRSF" id="PIRSF036437">
    <property type="entry name" value="HK_TorS"/>
    <property type="match status" value="1"/>
</dbReference>
<dbReference type="FunFam" id="1.10.287.130:FF:000002">
    <property type="entry name" value="Two-component osmosensing histidine kinase"/>
    <property type="match status" value="1"/>
</dbReference>
<dbReference type="InterPro" id="IPR003660">
    <property type="entry name" value="HAMP_dom"/>
</dbReference>
<evidence type="ECO:0000259" key="21">
    <source>
        <dbReference type="PROSITE" id="PS50110"/>
    </source>
</evidence>
<dbReference type="SMART" id="SM00388">
    <property type="entry name" value="HisKA"/>
    <property type="match status" value="1"/>
</dbReference>
<comment type="subcellular location">
    <subcellularLocation>
        <location evidence="2">Cell inner membrane</location>
        <topology evidence="2">Multi-pass membrane protein</topology>
    </subcellularLocation>
</comment>
<evidence type="ECO:0000256" key="2">
    <source>
        <dbReference type="ARBA" id="ARBA00004429"/>
    </source>
</evidence>
<keyword evidence="5" id="KW-0997">Cell inner membrane</keyword>
<dbReference type="Gene3D" id="1.20.58.920">
    <property type="match status" value="1"/>
</dbReference>
<dbReference type="Gene3D" id="1.10.287.130">
    <property type="match status" value="1"/>
</dbReference>
<dbReference type="EMBL" id="SWCJ01000002">
    <property type="protein sequence ID" value="TKB57404.1"/>
    <property type="molecule type" value="Genomic_DNA"/>
</dbReference>
<dbReference type="FunFam" id="3.30.565.10:FF:000010">
    <property type="entry name" value="Sensor histidine kinase RcsC"/>
    <property type="match status" value="1"/>
</dbReference>
<dbReference type="PROSITE" id="PS50110">
    <property type="entry name" value="RESPONSE_REGULATORY"/>
    <property type="match status" value="1"/>
</dbReference>
<dbReference type="CDD" id="cd17546">
    <property type="entry name" value="REC_hyHK_CKI1_RcsC-like"/>
    <property type="match status" value="1"/>
</dbReference>
<evidence type="ECO:0000313" key="24">
    <source>
        <dbReference type="Proteomes" id="UP000305675"/>
    </source>
</evidence>
<comment type="caution">
    <text evidence="23">The sequence shown here is derived from an EMBL/GenBank/DDBJ whole genome shotgun (WGS) entry which is preliminary data.</text>
</comment>
<dbReference type="InterPro" id="IPR036641">
    <property type="entry name" value="HPT_dom_sf"/>
</dbReference>
<organism evidence="23 24">
    <name type="scientific">Ferrimonas aestuarii</name>
    <dbReference type="NCBI Taxonomy" id="2569539"/>
    <lineage>
        <taxon>Bacteria</taxon>
        <taxon>Pseudomonadati</taxon>
        <taxon>Pseudomonadota</taxon>
        <taxon>Gammaproteobacteria</taxon>
        <taxon>Alteromonadales</taxon>
        <taxon>Ferrimonadaceae</taxon>
        <taxon>Ferrimonas</taxon>
    </lineage>
</organism>
<dbReference type="Pfam" id="PF02518">
    <property type="entry name" value="HATPase_c"/>
    <property type="match status" value="1"/>
</dbReference>
<keyword evidence="12 19" id="KW-1133">Transmembrane helix</keyword>
<dbReference type="GO" id="GO:0005524">
    <property type="term" value="F:ATP binding"/>
    <property type="evidence" value="ECO:0007669"/>
    <property type="project" value="UniProtKB-KW"/>
</dbReference>
<keyword evidence="14 19" id="KW-0472">Membrane</keyword>
<evidence type="ECO:0000256" key="7">
    <source>
        <dbReference type="ARBA" id="ARBA00022679"/>
    </source>
</evidence>
<dbReference type="CDD" id="cd16922">
    <property type="entry name" value="HATPase_EvgS-ArcB-TorS-like"/>
    <property type="match status" value="1"/>
</dbReference>
<evidence type="ECO:0000256" key="14">
    <source>
        <dbReference type="ARBA" id="ARBA00023136"/>
    </source>
</evidence>
<dbReference type="GO" id="GO:0000155">
    <property type="term" value="F:phosphorelay sensor kinase activity"/>
    <property type="evidence" value="ECO:0007669"/>
    <property type="project" value="InterPro"/>
</dbReference>
<evidence type="ECO:0000256" key="15">
    <source>
        <dbReference type="ARBA" id="ARBA00064003"/>
    </source>
</evidence>
<dbReference type="InterPro" id="IPR005467">
    <property type="entry name" value="His_kinase_dom"/>
</dbReference>
<dbReference type="Pfam" id="PF00072">
    <property type="entry name" value="Response_reg"/>
    <property type="match status" value="1"/>
</dbReference>
<dbReference type="Pfam" id="PF01627">
    <property type="entry name" value="Hpt"/>
    <property type="match status" value="1"/>
</dbReference>
<keyword evidence="11" id="KW-0067">ATP-binding</keyword>
<dbReference type="SUPFAM" id="SSF47226">
    <property type="entry name" value="Histidine-containing phosphotransfer domain, HPT domain"/>
    <property type="match status" value="1"/>
</dbReference>
<evidence type="ECO:0000256" key="19">
    <source>
        <dbReference type="SAM" id="Phobius"/>
    </source>
</evidence>
<accession>A0A4U1BRD8</accession>
<dbReference type="PROSITE" id="PS50885">
    <property type="entry name" value="HAMP"/>
    <property type="match status" value="1"/>
</dbReference>
<protein>
    <recommendedName>
        <fullName evidence="16">Sensory/regulatory protein RpfC</fullName>
        <ecNumber evidence="3">2.7.13.3</ecNumber>
    </recommendedName>
</protein>
<dbReference type="PRINTS" id="PR00344">
    <property type="entry name" value="BCTRLSENSOR"/>
</dbReference>
<dbReference type="SMART" id="SM00448">
    <property type="entry name" value="REC"/>
    <property type="match status" value="1"/>
</dbReference>
<evidence type="ECO:0000259" key="20">
    <source>
        <dbReference type="PROSITE" id="PS50109"/>
    </source>
</evidence>
<dbReference type="PROSITE" id="PS50109">
    <property type="entry name" value="HIS_KIN"/>
    <property type="match status" value="1"/>
</dbReference>
<evidence type="ECO:0000256" key="11">
    <source>
        <dbReference type="ARBA" id="ARBA00022840"/>
    </source>
</evidence>
<dbReference type="PANTHER" id="PTHR43047">
    <property type="entry name" value="TWO-COMPONENT HISTIDINE PROTEIN KINASE"/>
    <property type="match status" value="1"/>
</dbReference>
<keyword evidence="10" id="KW-0418">Kinase</keyword>
<evidence type="ECO:0000313" key="23">
    <source>
        <dbReference type="EMBL" id="TKB57404.1"/>
    </source>
</evidence>
<evidence type="ECO:0000256" key="3">
    <source>
        <dbReference type="ARBA" id="ARBA00012438"/>
    </source>
</evidence>
<keyword evidence="24" id="KW-1185">Reference proteome</keyword>
<evidence type="ECO:0000256" key="16">
    <source>
        <dbReference type="ARBA" id="ARBA00068150"/>
    </source>
</evidence>
<dbReference type="Pfam" id="PF00672">
    <property type="entry name" value="HAMP"/>
    <property type="match status" value="1"/>
</dbReference>
<keyword evidence="8 19" id="KW-0812">Transmembrane</keyword>
<name>A0A4U1BRD8_9GAMM</name>
<feature type="domain" description="Histidine kinase" evidence="20">
    <location>
        <begin position="461"/>
        <end position="673"/>
    </location>
</feature>
<evidence type="ECO:0000256" key="6">
    <source>
        <dbReference type="ARBA" id="ARBA00022553"/>
    </source>
</evidence>
<dbReference type="Gene3D" id="1.20.120.160">
    <property type="entry name" value="HPT domain"/>
    <property type="match status" value="1"/>
</dbReference>
<dbReference type="SUPFAM" id="SSF55874">
    <property type="entry name" value="ATPase domain of HSP90 chaperone/DNA topoisomerase II/histidine kinase"/>
    <property type="match status" value="1"/>
</dbReference>
<evidence type="ECO:0000256" key="4">
    <source>
        <dbReference type="ARBA" id="ARBA00022475"/>
    </source>
</evidence>
<evidence type="ECO:0000256" key="12">
    <source>
        <dbReference type="ARBA" id="ARBA00022989"/>
    </source>
</evidence>
<dbReference type="InterPro" id="IPR011006">
    <property type="entry name" value="CheY-like_superfamily"/>
</dbReference>
<dbReference type="InterPro" id="IPR004358">
    <property type="entry name" value="Sig_transdc_His_kin-like_C"/>
</dbReference>
<dbReference type="Gene3D" id="3.30.565.10">
    <property type="entry name" value="Histidine kinase-like ATPase, C-terminal domain"/>
    <property type="match status" value="1"/>
</dbReference>
<keyword evidence="13" id="KW-0902">Two-component regulatory system</keyword>
<sequence>MSAIFPNRSLKSKLLAAFAIMASLSLLAVIFGGLGLTQLKDRHDQLAQRAVPLLNQARSVSEITGRIVLNGEYLSRLQNLDQLQGTKDKLDEDLEALQRLTSQSIELANVFPEKLDQRVQQQITQLATKVSDRIQISMEFEQQWNRLNTQVLDMIELVDSQLANAETAMVSRSIGLYQGLANDPSFVDQLIEVDLRQLRRMNELKYNLVKLRQQLLTMRQSDTFRELTWDKRQYHASLSYLPLLIETVPDPDQRQEMAGLYKQLESGKSLFQQRSRLLTLDFTLDQQSQRLDTVFVGIRANMNRVLTSANQKVETTEQQADTVFRIALTLMFIAGVVAIFVSITVLNRVVLKQVVTRIERFTEALLKLARGDLSVSVAAEGKDELSQLAGAIDSFKQTAILKQQAEYELKQQQKVLEQTVVERTEALSATNEQLNHQLDVAAEARAQAEQANQAKSRFLANISHEIRTPMNGILGSAQLMEAHSLTASNRQYLEAITQSGEHLLEVINDVLDYSKIEADKMSLSKGPCNFNQVLAEVRDTISPKAQEKGLDLVVDYLDDAQANLCLDRAKVKQILLNLLGNAVKFTEEGEVILQPEWRSGTLTLDITDTGVGLSQAEQSRLFTPFEQGEHHSEGTGLGLAISQRMAKLMQGQITLFSELGEGSTFTLEIPAESVSSVLVNRNEPATTTTLPPQKLLVVEDNATNRLVVEGFLTKLNQQWQMACDGAEAQAAIERGPFDLALVDINLPDTNGVALQARLKEWHFNKFGLPLHTVAMSAHAFSEQVEGFLARGFDAFVSKPMKLDDLAVALSQQPSLRAAEPACCQPSAAPGWVTKPLTGIDEAKLKADVEVLGRERMIQMLEAFKQDCETYLSLIDTQDGLGRGLHQLAGAAGALAMTDLEGACRQWQAQSQLSQNQYQQLRQLIEQAQSQVAEVITHRRY</sequence>
<evidence type="ECO:0000256" key="13">
    <source>
        <dbReference type="ARBA" id="ARBA00023012"/>
    </source>
</evidence>
<keyword evidence="18" id="KW-0175">Coiled coil</keyword>
<feature type="coiled-coil region" evidence="18">
    <location>
        <begin position="402"/>
        <end position="461"/>
    </location>
</feature>
<dbReference type="PANTHER" id="PTHR43047:SF78">
    <property type="entry name" value="SENSORY_REGULATORY PROTEIN RPFC"/>
    <property type="match status" value="1"/>
</dbReference>
<evidence type="ECO:0000256" key="9">
    <source>
        <dbReference type="ARBA" id="ARBA00022741"/>
    </source>
</evidence>
<dbReference type="OrthoDB" id="9810730at2"/>
<feature type="coiled-coil region" evidence="18">
    <location>
        <begin position="910"/>
        <end position="937"/>
    </location>
</feature>
<dbReference type="CDD" id="cd00082">
    <property type="entry name" value="HisKA"/>
    <property type="match status" value="1"/>
</dbReference>
<dbReference type="Pfam" id="PF00512">
    <property type="entry name" value="HisKA"/>
    <property type="match status" value="1"/>
</dbReference>
<keyword evidence="4" id="KW-1003">Cell membrane</keyword>
<evidence type="ECO:0000256" key="10">
    <source>
        <dbReference type="ARBA" id="ARBA00022777"/>
    </source>
</evidence>
<reference evidence="23 24" key="1">
    <citation type="submission" date="2019-04" db="EMBL/GenBank/DDBJ databases">
        <authorList>
            <person name="Hwang J.C."/>
        </authorList>
    </citation>
    <scope>NUCLEOTIDE SEQUENCE [LARGE SCALE GENOMIC DNA]</scope>
    <source>
        <strain evidence="23 24">IMCC35002</strain>
    </source>
</reference>
<dbReference type="InterPro" id="IPR036097">
    <property type="entry name" value="HisK_dim/P_sf"/>
</dbReference>
<feature type="domain" description="HAMP" evidence="22">
    <location>
        <begin position="352"/>
        <end position="404"/>
    </location>
</feature>
<comment type="subunit">
    <text evidence="15">At low DSF concentrations, interacts with RpfF.</text>
</comment>
<dbReference type="SUPFAM" id="SSF47384">
    <property type="entry name" value="Homodimeric domain of signal transducing histidine kinase"/>
    <property type="match status" value="1"/>
</dbReference>
<dbReference type="SMART" id="SM00387">
    <property type="entry name" value="HATPase_c"/>
    <property type="match status" value="1"/>
</dbReference>
<gene>
    <name evidence="23" type="ORF">FCL42_03775</name>
</gene>
<dbReference type="EC" id="2.7.13.3" evidence="3"/>
<dbReference type="SUPFAM" id="SSF52172">
    <property type="entry name" value="CheY-like"/>
    <property type="match status" value="1"/>
</dbReference>
<comment type="catalytic activity">
    <reaction evidence="1">
        <text>ATP + protein L-histidine = ADP + protein N-phospho-L-histidine.</text>
        <dbReference type="EC" id="2.7.13.3"/>
    </reaction>
</comment>
<proteinExistence type="predicted"/>
<evidence type="ECO:0000256" key="18">
    <source>
        <dbReference type="SAM" id="Coils"/>
    </source>
</evidence>
<dbReference type="InterPro" id="IPR008207">
    <property type="entry name" value="Sig_transdc_His_kin_Hpt_dom"/>
</dbReference>
<dbReference type="InterPro" id="IPR003661">
    <property type="entry name" value="HisK_dim/P_dom"/>
</dbReference>
<evidence type="ECO:0000259" key="22">
    <source>
        <dbReference type="PROSITE" id="PS50885"/>
    </source>
</evidence>
<feature type="modified residue" description="4-aspartylphosphate" evidence="17">
    <location>
        <position position="743"/>
    </location>
</feature>
<dbReference type="InterPro" id="IPR003594">
    <property type="entry name" value="HATPase_dom"/>
</dbReference>
<feature type="domain" description="Response regulatory" evidence="21">
    <location>
        <begin position="694"/>
        <end position="813"/>
    </location>
</feature>
<dbReference type="Gene3D" id="3.40.50.2300">
    <property type="match status" value="1"/>
</dbReference>
<dbReference type="SUPFAM" id="SSF158472">
    <property type="entry name" value="HAMP domain-like"/>
    <property type="match status" value="1"/>
</dbReference>
<dbReference type="RefSeq" id="WP_136862050.1">
    <property type="nucleotide sequence ID" value="NZ_SWCJ01000002.1"/>
</dbReference>
<keyword evidence="6 17" id="KW-0597">Phosphoprotein</keyword>
<dbReference type="InterPro" id="IPR038188">
    <property type="entry name" value="TorS_sensor_sf"/>
</dbReference>
<dbReference type="GO" id="GO:0005886">
    <property type="term" value="C:plasma membrane"/>
    <property type="evidence" value="ECO:0007669"/>
    <property type="project" value="UniProtKB-SubCell"/>
</dbReference>
<feature type="transmembrane region" description="Helical" evidence="19">
    <location>
        <begin position="326"/>
        <end position="351"/>
    </location>
</feature>